<gene>
    <name evidence="1" type="ORF">R3P38DRAFT_952427</name>
</gene>
<comment type="caution">
    <text evidence="1">The sequence shown here is derived from an EMBL/GenBank/DDBJ whole genome shotgun (WGS) entry which is preliminary data.</text>
</comment>
<dbReference type="SUPFAM" id="SSF52047">
    <property type="entry name" value="RNI-like"/>
    <property type="match status" value="1"/>
</dbReference>
<evidence type="ECO:0000313" key="1">
    <source>
        <dbReference type="EMBL" id="KAK7027832.1"/>
    </source>
</evidence>
<evidence type="ECO:0000313" key="2">
    <source>
        <dbReference type="Proteomes" id="UP001362999"/>
    </source>
</evidence>
<protein>
    <submittedName>
        <fullName evidence="1">Uncharacterized protein</fullName>
    </submittedName>
</protein>
<proteinExistence type="predicted"/>
<dbReference type="EMBL" id="JAWWNJ010000029">
    <property type="protein sequence ID" value="KAK7027832.1"/>
    <property type="molecule type" value="Genomic_DNA"/>
</dbReference>
<dbReference type="Proteomes" id="UP001362999">
    <property type="component" value="Unassembled WGS sequence"/>
</dbReference>
<dbReference type="AlphaFoldDB" id="A0AAW0BP42"/>
<name>A0AAW0BP42_9AGAR</name>
<organism evidence="1 2">
    <name type="scientific">Favolaschia claudopus</name>
    <dbReference type="NCBI Taxonomy" id="2862362"/>
    <lineage>
        <taxon>Eukaryota</taxon>
        <taxon>Fungi</taxon>
        <taxon>Dikarya</taxon>
        <taxon>Basidiomycota</taxon>
        <taxon>Agaricomycotina</taxon>
        <taxon>Agaricomycetes</taxon>
        <taxon>Agaricomycetidae</taxon>
        <taxon>Agaricales</taxon>
        <taxon>Marasmiineae</taxon>
        <taxon>Mycenaceae</taxon>
        <taxon>Favolaschia</taxon>
    </lineage>
</organism>
<sequence length="280" mass="31326">MPEYNLSFNTITMLDAGEVSPDFFLRILDQFPALQRLKCFNSIYISDYLPLKVTTHPHLAVLKLSRSYTLGKTVLPSLRDLQITRDSSPSVPDIADIHSLVTHSSCALRSLDMSIGDARTTEFYDFLAALPALVTLHINDCDNLDDTLEAILRRVSHLSRLRSLSVRVGSLAASSIDFERLSAMLRRREAAAKAAFPIAKLKRLHITMVIPRPSPCPWSVEDEWSLDQYRDLITPGESASAVFRTLIEDGLDLLFTASSSKGEDISWPKPLVIDPLEDDR</sequence>
<reference evidence="1 2" key="1">
    <citation type="journal article" date="2024" name="J Genomics">
        <title>Draft genome sequencing and assembly of Favolaschia claudopus CIRM-BRFM 2984 isolated from oak limbs.</title>
        <authorList>
            <person name="Navarro D."/>
            <person name="Drula E."/>
            <person name="Chaduli D."/>
            <person name="Cazenave R."/>
            <person name="Ahrendt S."/>
            <person name="Wang J."/>
            <person name="Lipzen A."/>
            <person name="Daum C."/>
            <person name="Barry K."/>
            <person name="Grigoriev I.V."/>
            <person name="Favel A."/>
            <person name="Rosso M.N."/>
            <person name="Martin F."/>
        </authorList>
    </citation>
    <scope>NUCLEOTIDE SEQUENCE [LARGE SCALE GENOMIC DNA]</scope>
    <source>
        <strain evidence="1 2">CIRM-BRFM 2984</strain>
    </source>
</reference>
<dbReference type="InterPro" id="IPR032675">
    <property type="entry name" value="LRR_dom_sf"/>
</dbReference>
<accession>A0AAW0BP42</accession>
<keyword evidence="2" id="KW-1185">Reference proteome</keyword>
<dbReference type="Gene3D" id="3.80.10.10">
    <property type="entry name" value="Ribonuclease Inhibitor"/>
    <property type="match status" value="1"/>
</dbReference>